<gene>
    <name evidence="2" type="ORF">PR001_g15254</name>
    <name evidence="1" type="ORF">PR002_g15625</name>
    <name evidence="3" type="ORF">PR003_g15758</name>
</gene>
<evidence type="ECO:0000313" key="4">
    <source>
        <dbReference type="Proteomes" id="UP000429607"/>
    </source>
</evidence>
<evidence type="ECO:0000313" key="1">
    <source>
        <dbReference type="EMBL" id="KAE9009409.1"/>
    </source>
</evidence>
<dbReference type="EMBL" id="QXFU01001148">
    <property type="protein sequence ID" value="KAE9009409.1"/>
    <property type="molecule type" value="Genomic_DNA"/>
</dbReference>
<comment type="caution">
    <text evidence="2">The sequence shown here is derived from an EMBL/GenBank/DDBJ whole genome shotgun (WGS) entry which is preliminary data.</text>
</comment>
<keyword evidence="5" id="KW-1185">Reference proteome</keyword>
<dbReference type="EMBL" id="QXFV01001141">
    <property type="protein sequence ID" value="KAE9013972.1"/>
    <property type="molecule type" value="Genomic_DNA"/>
</dbReference>
<evidence type="ECO:0000313" key="2">
    <source>
        <dbReference type="EMBL" id="KAE9013972.1"/>
    </source>
</evidence>
<evidence type="ECO:0000313" key="6">
    <source>
        <dbReference type="Proteomes" id="UP000435112"/>
    </source>
</evidence>
<protein>
    <submittedName>
        <fullName evidence="2">Uncharacterized protein</fullName>
    </submittedName>
</protein>
<evidence type="ECO:0000313" key="5">
    <source>
        <dbReference type="Proteomes" id="UP000434957"/>
    </source>
</evidence>
<organism evidence="2 4">
    <name type="scientific">Phytophthora rubi</name>
    <dbReference type="NCBI Taxonomy" id="129364"/>
    <lineage>
        <taxon>Eukaryota</taxon>
        <taxon>Sar</taxon>
        <taxon>Stramenopiles</taxon>
        <taxon>Oomycota</taxon>
        <taxon>Peronosporomycetes</taxon>
        <taxon>Peronosporales</taxon>
        <taxon>Peronosporaceae</taxon>
        <taxon>Phytophthora</taxon>
    </lineage>
</organism>
<dbReference type="Proteomes" id="UP000434957">
    <property type="component" value="Unassembled WGS sequence"/>
</dbReference>
<dbReference type="EMBL" id="QXFT01001111">
    <property type="protein sequence ID" value="KAE9328572.1"/>
    <property type="molecule type" value="Genomic_DNA"/>
</dbReference>
<dbReference type="Proteomes" id="UP000429607">
    <property type="component" value="Unassembled WGS sequence"/>
</dbReference>
<accession>A0A6A3L2Z7</accession>
<dbReference type="OrthoDB" id="10344771at2759"/>
<reference evidence="4 6" key="1">
    <citation type="submission" date="2018-09" db="EMBL/GenBank/DDBJ databases">
        <title>Genomic investigation of the strawberry pathogen Phytophthora fragariae indicates pathogenicity is determined by transcriptional variation in three key races.</title>
        <authorList>
            <person name="Adams T.M."/>
            <person name="Armitage A.D."/>
            <person name="Sobczyk M.K."/>
            <person name="Bates H.J."/>
            <person name="Dunwell J.M."/>
            <person name="Nellist C.F."/>
            <person name="Harrison R.J."/>
        </authorList>
    </citation>
    <scope>NUCLEOTIDE SEQUENCE [LARGE SCALE GENOMIC DNA]</scope>
    <source>
        <strain evidence="2 4">SCRP249</strain>
        <strain evidence="1 6">SCRP324</strain>
        <strain evidence="3 5">SCRP333</strain>
    </source>
</reference>
<proteinExistence type="predicted"/>
<dbReference type="AlphaFoldDB" id="A0A6A3L2Z7"/>
<dbReference type="Proteomes" id="UP000435112">
    <property type="component" value="Unassembled WGS sequence"/>
</dbReference>
<name>A0A6A3L2Z7_9STRA</name>
<sequence>MTLQRRLGYAEGSLKSLQRLQGVDEEAPPPKRKGVRRSRRVVPRVVSYSSTRGNIRVFAVDPAIRGVTLRNFIVAQLKLTARLSAIRLVVLKRNDNTWADQADAVRVREAVMWYPLHIAGMLPELTASSDMIHVRVEVASKLRSESADENNSLAEEAVGIVNDNVGRKRKAIDRAVAFSSCDQTTADDLHKYMSTEAYFQVEEELPPEAIKEIEHEYLKNVKARGPPWHLSEADRRSFIASIWQACISAAKDKMNHEI</sequence>
<evidence type="ECO:0000313" key="3">
    <source>
        <dbReference type="EMBL" id="KAE9328572.1"/>
    </source>
</evidence>